<evidence type="ECO:0000313" key="3">
    <source>
        <dbReference type="Proteomes" id="UP000298390"/>
    </source>
</evidence>
<evidence type="ECO:0008006" key="4">
    <source>
        <dbReference type="Google" id="ProtNLM"/>
    </source>
</evidence>
<dbReference type="AlphaFoldDB" id="A0A4Y9Y5W4"/>
<proteinExistence type="predicted"/>
<evidence type="ECO:0000313" key="2">
    <source>
        <dbReference type="EMBL" id="TFY57308.1"/>
    </source>
</evidence>
<feature type="chain" id="PRO_5021327194" description="Secreted protein" evidence="1">
    <location>
        <begin position="21"/>
        <end position="66"/>
    </location>
</feature>
<reference evidence="2 3" key="1">
    <citation type="submission" date="2019-01" db="EMBL/GenBank/DDBJ databases">
        <title>Genome sequencing of the rare red list fungi Fomitopsis rosea.</title>
        <authorList>
            <person name="Buettner E."/>
            <person name="Kellner H."/>
        </authorList>
    </citation>
    <scope>NUCLEOTIDE SEQUENCE [LARGE SCALE GENOMIC DNA]</scope>
    <source>
        <strain evidence="2 3">DSM 105464</strain>
    </source>
</reference>
<name>A0A4Y9Y5W4_9APHY</name>
<dbReference type="Proteomes" id="UP000298390">
    <property type="component" value="Unassembled WGS sequence"/>
</dbReference>
<feature type="signal peptide" evidence="1">
    <location>
        <begin position="1"/>
        <end position="20"/>
    </location>
</feature>
<dbReference type="EMBL" id="SEKV01000438">
    <property type="protein sequence ID" value="TFY57308.1"/>
    <property type="molecule type" value="Genomic_DNA"/>
</dbReference>
<comment type="caution">
    <text evidence="2">The sequence shown here is derived from an EMBL/GenBank/DDBJ whole genome shotgun (WGS) entry which is preliminary data.</text>
</comment>
<gene>
    <name evidence="2" type="ORF">EVJ58_g7097</name>
</gene>
<accession>A0A4Y9Y5W4</accession>
<organism evidence="2 3">
    <name type="scientific">Rhodofomes roseus</name>
    <dbReference type="NCBI Taxonomy" id="34475"/>
    <lineage>
        <taxon>Eukaryota</taxon>
        <taxon>Fungi</taxon>
        <taxon>Dikarya</taxon>
        <taxon>Basidiomycota</taxon>
        <taxon>Agaricomycotina</taxon>
        <taxon>Agaricomycetes</taxon>
        <taxon>Polyporales</taxon>
        <taxon>Rhodofomes</taxon>
    </lineage>
</organism>
<protein>
    <recommendedName>
        <fullName evidence="4">Secreted protein</fullName>
    </recommendedName>
</protein>
<evidence type="ECO:0000256" key="1">
    <source>
        <dbReference type="SAM" id="SignalP"/>
    </source>
</evidence>
<keyword evidence="1" id="KW-0732">Signal</keyword>
<sequence>MRPTSALICLACVLLGVTTAMPVTTGGNSWTSNDELRVDDDLKEDCLRILSHAGPGTYQRPSAAAE</sequence>